<dbReference type="Proteomes" id="UP000054097">
    <property type="component" value="Unassembled WGS sequence"/>
</dbReference>
<gene>
    <name evidence="2" type="ORF">M408DRAFT_24871</name>
</gene>
<evidence type="ECO:0000313" key="3">
    <source>
        <dbReference type="Proteomes" id="UP000054097"/>
    </source>
</evidence>
<protein>
    <recommendedName>
        <fullName evidence="4">F-box domain-containing protein</fullName>
    </recommendedName>
</protein>
<accession>A0A0C2XDK7</accession>
<evidence type="ECO:0000313" key="2">
    <source>
        <dbReference type="EMBL" id="KIM27132.1"/>
    </source>
</evidence>
<dbReference type="InterPro" id="IPR032675">
    <property type="entry name" value="LRR_dom_sf"/>
</dbReference>
<name>A0A0C2XDK7_SERVB</name>
<dbReference type="Gene3D" id="3.80.10.10">
    <property type="entry name" value="Ribonuclease Inhibitor"/>
    <property type="match status" value="1"/>
</dbReference>
<keyword evidence="3" id="KW-1185">Reference proteome</keyword>
<dbReference type="HOGENOM" id="CLU_550004_0_0_1"/>
<reference evidence="3" key="2">
    <citation type="submission" date="2015-01" db="EMBL/GenBank/DDBJ databases">
        <title>Evolutionary Origins and Diversification of the Mycorrhizal Mutualists.</title>
        <authorList>
            <consortium name="DOE Joint Genome Institute"/>
            <consortium name="Mycorrhizal Genomics Consortium"/>
            <person name="Kohler A."/>
            <person name="Kuo A."/>
            <person name="Nagy L.G."/>
            <person name="Floudas D."/>
            <person name="Copeland A."/>
            <person name="Barry K.W."/>
            <person name="Cichocki N."/>
            <person name="Veneault-Fourrey C."/>
            <person name="LaButti K."/>
            <person name="Lindquist E.A."/>
            <person name="Lipzen A."/>
            <person name="Lundell T."/>
            <person name="Morin E."/>
            <person name="Murat C."/>
            <person name="Riley R."/>
            <person name="Ohm R."/>
            <person name="Sun H."/>
            <person name="Tunlid A."/>
            <person name="Henrissat B."/>
            <person name="Grigoriev I.V."/>
            <person name="Hibbett D.S."/>
            <person name="Martin F."/>
        </authorList>
    </citation>
    <scope>NUCLEOTIDE SEQUENCE [LARGE SCALE GENOMIC DNA]</scope>
    <source>
        <strain evidence="3">MAFF 305830</strain>
    </source>
</reference>
<dbReference type="CDD" id="cd09917">
    <property type="entry name" value="F-box_SF"/>
    <property type="match status" value="1"/>
</dbReference>
<evidence type="ECO:0008006" key="4">
    <source>
        <dbReference type="Google" id="ProtNLM"/>
    </source>
</evidence>
<reference evidence="2 3" key="1">
    <citation type="submission" date="2014-04" db="EMBL/GenBank/DDBJ databases">
        <authorList>
            <consortium name="DOE Joint Genome Institute"/>
            <person name="Kuo A."/>
            <person name="Zuccaro A."/>
            <person name="Kohler A."/>
            <person name="Nagy L.G."/>
            <person name="Floudas D."/>
            <person name="Copeland A."/>
            <person name="Barry K.W."/>
            <person name="Cichocki N."/>
            <person name="Veneault-Fourrey C."/>
            <person name="LaButti K."/>
            <person name="Lindquist E.A."/>
            <person name="Lipzen A."/>
            <person name="Lundell T."/>
            <person name="Morin E."/>
            <person name="Murat C."/>
            <person name="Sun H."/>
            <person name="Tunlid A."/>
            <person name="Henrissat B."/>
            <person name="Grigoriev I.V."/>
            <person name="Hibbett D.S."/>
            <person name="Martin F."/>
            <person name="Nordberg H.P."/>
            <person name="Cantor M.N."/>
            <person name="Hua S.X."/>
        </authorList>
    </citation>
    <scope>NUCLEOTIDE SEQUENCE [LARGE SCALE GENOMIC DNA]</scope>
    <source>
        <strain evidence="2 3">MAFF 305830</strain>
    </source>
</reference>
<dbReference type="AlphaFoldDB" id="A0A0C2XDK7"/>
<dbReference type="SUPFAM" id="SSF81383">
    <property type="entry name" value="F-box domain"/>
    <property type="match status" value="1"/>
</dbReference>
<organism evidence="2 3">
    <name type="scientific">Serendipita vermifera MAFF 305830</name>
    <dbReference type="NCBI Taxonomy" id="933852"/>
    <lineage>
        <taxon>Eukaryota</taxon>
        <taxon>Fungi</taxon>
        <taxon>Dikarya</taxon>
        <taxon>Basidiomycota</taxon>
        <taxon>Agaricomycotina</taxon>
        <taxon>Agaricomycetes</taxon>
        <taxon>Sebacinales</taxon>
        <taxon>Serendipitaceae</taxon>
        <taxon>Serendipita</taxon>
    </lineage>
</organism>
<proteinExistence type="predicted"/>
<feature type="region of interest" description="Disordered" evidence="1">
    <location>
        <begin position="465"/>
        <end position="496"/>
    </location>
</feature>
<sequence length="496" mass="55445">MPLPKLTDSTKWSADSLKLPLKPRRKPCVINRLPDEILGIIFTFTFNLASVPISLFLVSRHWNEVASGVSLLRSVISFGEPETRAEIEMGEYEKPIFCTTFDQISQAINRIGNAEFELILYDIPDLVQEAYSLSTRCRSLDISINPAADIAPCSLPRMDALRKLSISHSADPVEPPLDELIPLFAKIEAESPLLASLIVEGCFPSSVLKHHTLLERLTQLKLSVMANTLTSEDSTTLCSRLPNVETFTWELFFPPPEGLTAVPISTKTLSFINVFAIPLQDYKNVVSLEVSYYGIVEPDTPSSILLQFPVLQKLRISGTWYQLPLIRAPVLQRLVLGPTKQGATAIERLLASIQLKPKVVYLSTDVFDDSLHLLLTGIWSGIQELHILRWSVPGVGLAHDLSGTTRTRPVCPDMWCLTMQLRSSEASDSIIVRNAVQKLRQAVKSRMSNGCTSLTRVRFGWIDESRDEGSDEEEEEKERRVIENPEDPPSGWIDVL</sequence>
<dbReference type="SUPFAM" id="SSF52047">
    <property type="entry name" value="RNI-like"/>
    <property type="match status" value="1"/>
</dbReference>
<dbReference type="EMBL" id="KN824301">
    <property type="protein sequence ID" value="KIM27132.1"/>
    <property type="molecule type" value="Genomic_DNA"/>
</dbReference>
<dbReference type="InterPro" id="IPR036047">
    <property type="entry name" value="F-box-like_dom_sf"/>
</dbReference>
<evidence type="ECO:0000256" key="1">
    <source>
        <dbReference type="SAM" id="MobiDB-lite"/>
    </source>
</evidence>